<dbReference type="SUPFAM" id="SSF47413">
    <property type="entry name" value="lambda repressor-like DNA-binding domains"/>
    <property type="match status" value="1"/>
</dbReference>
<keyword evidence="3" id="KW-0804">Transcription</keyword>
<dbReference type="Proteomes" id="UP000290253">
    <property type="component" value="Unassembled WGS sequence"/>
</dbReference>
<dbReference type="PRINTS" id="PR00036">
    <property type="entry name" value="HTHLACI"/>
</dbReference>
<evidence type="ECO:0000256" key="2">
    <source>
        <dbReference type="ARBA" id="ARBA00023125"/>
    </source>
</evidence>
<accession>A0A4Q1S9G9</accession>
<gene>
    <name evidence="6" type="ORF">ESZ00_16285</name>
</gene>
<feature type="domain" description="HTH lacI-type" evidence="4">
    <location>
        <begin position="9"/>
        <end position="63"/>
    </location>
</feature>
<dbReference type="PROSITE" id="PS00356">
    <property type="entry name" value="HTH_LACI_1"/>
    <property type="match status" value="1"/>
</dbReference>
<dbReference type="CDD" id="cd01392">
    <property type="entry name" value="HTH_LacI"/>
    <property type="match status" value="1"/>
</dbReference>
<dbReference type="CDD" id="cd06267">
    <property type="entry name" value="PBP1_LacI_sugar_binding-like"/>
    <property type="match status" value="1"/>
</dbReference>
<evidence type="ECO:0000259" key="5">
    <source>
        <dbReference type="PROSITE" id="PS50943"/>
    </source>
</evidence>
<dbReference type="PANTHER" id="PTHR30146:SF109">
    <property type="entry name" value="HTH-TYPE TRANSCRIPTIONAL REGULATOR GALS"/>
    <property type="match status" value="1"/>
</dbReference>
<dbReference type="Pfam" id="PF13377">
    <property type="entry name" value="Peripla_BP_3"/>
    <property type="match status" value="1"/>
</dbReference>
<dbReference type="SMART" id="SM00354">
    <property type="entry name" value="HTH_LACI"/>
    <property type="match status" value="1"/>
</dbReference>
<name>A0A4Q1S9G9_9BACT</name>
<proteinExistence type="predicted"/>
<dbReference type="SUPFAM" id="SSF53822">
    <property type="entry name" value="Periplasmic binding protein-like I"/>
    <property type="match status" value="1"/>
</dbReference>
<dbReference type="AlphaFoldDB" id="A0A4Q1S9G9"/>
<dbReference type="InterPro" id="IPR046335">
    <property type="entry name" value="LacI/GalR-like_sensor"/>
</dbReference>
<feature type="domain" description="HTH cro/C1-type" evidence="5">
    <location>
        <begin position="10"/>
        <end position="53"/>
    </location>
</feature>
<evidence type="ECO:0000256" key="1">
    <source>
        <dbReference type="ARBA" id="ARBA00023015"/>
    </source>
</evidence>
<dbReference type="GO" id="GO:0000976">
    <property type="term" value="F:transcription cis-regulatory region binding"/>
    <property type="evidence" value="ECO:0007669"/>
    <property type="project" value="TreeGrafter"/>
</dbReference>
<dbReference type="PROSITE" id="PS50943">
    <property type="entry name" value="HTH_CROC1"/>
    <property type="match status" value="1"/>
</dbReference>
<dbReference type="Pfam" id="PF00356">
    <property type="entry name" value="LacI"/>
    <property type="match status" value="1"/>
</dbReference>
<keyword evidence="1" id="KW-0805">Transcription regulation</keyword>
<dbReference type="InterPro" id="IPR028082">
    <property type="entry name" value="Peripla_BP_I"/>
</dbReference>
<dbReference type="GO" id="GO:0003700">
    <property type="term" value="F:DNA-binding transcription factor activity"/>
    <property type="evidence" value="ECO:0007669"/>
    <property type="project" value="TreeGrafter"/>
</dbReference>
<dbReference type="InterPro" id="IPR001387">
    <property type="entry name" value="Cro/C1-type_HTH"/>
</dbReference>
<evidence type="ECO:0000259" key="4">
    <source>
        <dbReference type="PROSITE" id="PS50932"/>
    </source>
</evidence>
<dbReference type="PROSITE" id="PS50932">
    <property type="entry name" value="HTH_LACI_2"/>
    <property type="match status" value="1"/>
</dbReference>
<evidence type="ECO:0000256" key="3">
    <source>
        <dbReference type="ARBA" id="ARBA00023163"/>
    </source>
</evidence>
<dbReference type="PANTHER" id="PTHR30146">
    <property type="entry name" value="LACI-RELATED TRANSCRIPTIONAL REPRESSOR"/>
    <property type="match status" value="1"/>
</dbReference>
<dbReference type="Gene3D" id="3.40.50.2300">
    <property type="match status" value="2"/>
</dbReference>
<dbReference type="Gene3D" id="1.10.260.40">
    <property type="entry name" value="lambda repressor-like DNA-binding domains"/>
    <property type="match status" value="1"/>
</dbReference>
<dbReference type="EMBL" id="SDMK01000004">
    <property type="protein sequence ID" value="RXS93627.1"/>
    <property type="molecule type" value="Genomic_DNA"/>
</dbReference>
<protein>
    <submittedName>
        <fullName evidence="6">LacI family transcriptional regulator</fullName>
    </submittedName>
</protein>
<dbReference type="InterPro" id="IPR010982">
    <property type="entry name" value="Lambda_DNA-bd_dom_sf"/>
</dbReference>
<sequence length="345" mass="37535">MTKKKSKHPTLSEVAKKAGVGTTTVSRVINGGQRVDPQTLARVQKVIESLGYMPNQAARILKGDRTRSIGFVIPSIADPFFSSCAEAAQAIARAHDSLLIVLTTQNDAHAEVESVNVLLRHRADGFILAPGNSQSQVLRTLLKRVQVPVVTLDRPMEGMPIPAVVADNFAGARMATRHLIDHGYRRIACLTGEPTLYTLHERIKGYQKEIETAGLEMILDASIKDYRSAEYAVESVLAAPNPPDALLTLKNSTTIFVFEALQKLGISVPERVALLGYDDFELAATVRPSISVVQQPIEALGRTAAELLFSRMLDGAGAEKDRGKMVELHTRLIPRASCGCRPPQN</sequence>
<dbReference type="InterPro" id="IPR000843">
    <property type="entry name" value="HTH_LacI"/>
</dbReference>
<keyword evidence="2" id="KW-0238">DNA-binding</keyword>
<dbReference type="OrthoDB" id="37081at2"/>
<evidence type="ECO:0000313" key="6">
    <source>
        <dbReference type="EMBL" id="RXS93627.1"/>
    </source>
</evidence>
<organism evidence="6 7">
    <name type="scientific">Silvibacterium dinghuense</name>
    <dbReference type="NCBI Taxonomy" id="1560006"/>
    <lineage>
        <taxon>Bacteria</taxon>
        <taxon>Pseudomonadati</taxon>
        <taxon>Acidobacteriota</taxon>
        <taxon>Terriglobia</taxon>
        <taxon>Terriglobales</taxon>
        <taxon>Acidobacteriaceae</taxon>
        <taxon>Silvibacterium</taxon>
    </lineage>
</organism>
<keyword evidence="7" id="KW-1185">Reference proteome</keyword>
<dbReference type="RefSeq" id="WP_129209396.1">
    <property type="nucleotide sequence ID" value="NZ_BMGU01000002.1"/>
</dbReference>
<evidence type="ECO:0000313" key="7">
    <source>
        <dbReference type="Proteomes" id="UP000290253"/>
    </source>
</evidence>
<comment type="caution">
    <text evidence="6">The sequence shown here is derived from an EMBL/GenBank/DDBJ whole genome shotgun (WGS) entry which is preliminary data.</text>
</comment>
<reference evidence="6 7" key="1">
    <citation type="journal article" date="2016" name="Int. J. Syst. Evol. Microbiol.">
        <title>Acidipila dinghuensis sp. nov., an acidobacterium isolated from forest soil.</title>
        <authorList>
            <person name="Jiang Y.W."/>
            <person name="Wang J."/>
            <person name="Chen M.H."/>
            <person name="Lv Y.Y."/>
            <person name="Qiu L.H."/>
        </authorList>
    </citation>
    <scope>NUCLEOTIDE SEQUENCE [LARGE SCALE GENOMIC DNA]</scope>
    <source>
        <strain evidence="6 7">DHOF10</strain>
    </source>
</reference>